<dbReference type="EMBL" id="DQ491001">
    <property type="protein sequence ID" value="ABT13631.1"/>
    <property type="molecule type" value="Genomic_DNA"/>
</dbReference>
<organism evidence="1 2">
    <name type="scientific">Paramecium bursaria Chlorella virus MT325</name>
    <name type="common">PBCV-MT325</name>
    <dbReference type="NCBI Taxonomy" id="346932"/>
    <lineage>
        <taxon>Viruses</taxon>
        <taxon>Varidnaviria</taxon>
        <taxon>Bamfordvirae</taxon>
        <taxon>Nucleocytoviricota</taxon>
        <taxon>Megaviricetes</taxon>
        <taxon>Algavirales</taxon>
        <taxon>Phycodnaviridae</taxon>
        <taxon>Chlorovirus</taxon>
        <taxon>Chlorovirus conductrix</taxon>
        <taxon>Paramecium bursaria Chlorella virus A1</taxon>
    </lineage>
</organism>
<protein>
    <submittedName>
        <fullName evidence="1">Uncharacterized protein m077L</fullName>
    </submittedName>
</protein>
<gene>
    <name evidence="1" type="primary">m077L</name>
    <name evidence="1" type="ORF">MT325_m077L</name>
</gene>
<sequence>MNGSRILCIVVKTLVLSGDMDIWNAGVLISVVVKPTTQLVVSVFGLILATYGKGASLAVSKESMLVP</sequence>
<evidence type="ECO:0000313" key="1">
    <source>
        <dbReference type="EMBL" id="ABT13631.1"/>
    </source>
</evidence>
<proteinExistence type="predicted"/>
<name>A7ITF7_PBCVM</name>
<dbReference type="Proteomes" id="UP000246715">
    <property type="component" value="Segment"/>
</dbReference>
<evidence type="ECO:0000313" key="2">
    <source>
        <dbReference type="Proteomes" id="UP000246715"/>
    </source>
</evidence>
<organismHost>
    <name type="scientific">Paramecium bursaria</name>
    <dbReference type="NCBI Taxonomy" id="74790"/>
</organismHost>
<reference evidence="1 2" key="1">
    <citation type="journal article" date="2007" name="Virology">
        <title>Sequence and annotation of the 314-kb MT325 and the 321-kb FR483 viruses that infect Chlorella Pbi.</title>
        <authorList>
            <person name="Fitzgerald L.A."/>
            <person name="Graves M.V."/>
            <person name="Li X."/>
            <person name="Feldblyum T."/>
            <person name="Hartigan J."/>
            <person name="Van Etten J.L."/>
        </authorList>
    </citation>
    <scope>NUCLEOTIDE SEQUENCE [LARGE SCALE GENOMIC DNA]</scope>
    <source>
        <strain evidence="1 2">MT325</strain>
    </source>
</reference>
<accession>A7ITF7</accession>